<evidence type="ECO:0000313" key="2">
    <source>
        <dbReference type="EMBL" id="GAA0965496.1"/>
    </source>
</evidence>
<evidence type="ECO:0008006" key="4">
    <source>
        <dbReference type="Google" id="ProtNLM"/>
    </source>
</evidence>
<gene>
    <name evidence="2" type="ORF">GCM10009550_65830</name>
</gene>
<evidence type="ECO:0000256" key="1">
    <source>
        <dbReference type="SAM" id="MobiDB-lite"/>
    </source>
</evidence>
<feature type="region of interest" description="Disordered" evidence="1">
    <location>
        <begin position="1"/>
        <end position="25"/>
    </location>
</feature>
<name>A0ABP4CEZ7_9ACTN</name>
<protein>
    <recommendedName>
        <fullName evidence="4">DUF4440 domain-containing protein</fullName>
    </recommendedName>
</protein>
<dbReference type="EMBL" id="BAAAHH010000038">
    <property type="protein sequence ID" value="GAA0965496.1"/>
    <property type="molecule type" value="Genomic_DNA"/>
</dbReference>
<evidence type="ECO:0000313" key="3">
    <source>
        <dbReference type="Proteomes" id="UP001500665"/>
    </source>
</evidence>
<sequence length="155" mass="16985">MTIPPDPRTDGQEHPGTLILPGEEPVSDPKELVAACLLDWHDSPEPTLTASNVVIVRRIGKKTDLIYDGPIILEEDSAPPRLSADETVAYYSAGPSLGHTLVQHLPLGAVAHGRLTYPPDPDYLKETVLIGDWRKTPEGQWRLAGVLLQRPEDET</sequence>
<organism evidence="2 3">
    <name type="scientific">Actinocorallia libanotica</name>
    <dbReference type="NCBI Taxonomy" id="46162"/>
    <lineage>
        <taxon>Bacteria</taxon>
        <taxon>Bacillati</taxon>
        <taxon>Actinomycetota</taxon>
        <taxon>Actinomycetes</taxon>
        <taxon>Streptosporangiales</taxon>
        <taxon>Thermomonosporaceae</taxon>
        <taxon>Actinocorallia</taxon>
    </lineage>
</organism>
<keyword evidence="3" id="KW-1185">Reference proteome</keyword>
<reference evidence="3" key="1">
    <citation type="journal article" date="2019" name="Int. J. Syst. Evol. Microbiol.">
        <title>The Global Catalogue of Microorganisms (GCM) 10K type strain sequencing project: providing services to taxonomists for standard genome sequencing and annotation.</title>
        <authorList>
            <consortium name="The Broad Institute Genomics Platform"/>
            <consortium name="The Broad Institute Genome Sequencing Center for Infectious Disease"/>
            <person name="Wu L."/>
            <person name="Ma J."/>
        </authorList>
    </citation>
    <scope>NUCLEOTIDE SEQUENCE [LARGE SCALE GENOMIC DNA]</scope>
    <source>
        <strain evidence="3">JCM 10696</strain>
    </source>
</reference>
<proteinExistence type="predicted"/>
<accession>A0ABP4CEZ7</accession>
<dbReference type="Proteomes" id="UP001500665">
    <property type="component" value="Unassembled WGS sequence"/>
</dbReference>
<comment type="caution">
    <text evidence="2">The sequence shown here is derived from an EMBL/GenBank/DDBJ whole genome shotgun (WGS) entry which is preliminary data.</text>
</comment>